<evidence type="ECO:0000256" key="3">
    <source>
        <dbReference type="ARBA" id="ARBA00004406"/>
    </source>
</evidence>
<evidence type="ECO:0000256" key="9">
    <source>
        <dbReference type="ARBA" id="ARBA00023002"/>
    </source>
</evidence>
<keyword evidence="8" id="KW-0492">Microsome</keyword>
<evidence type="ECO:0000256" key="8">
    <source>
        <dbReference type="ARBA" id="ARBA00022848"/>
    </source>
</evidence>
<reference evidence="14" key="2">
    <citation type="journal article" date="2023" name="Science">
        <title>Genomic signatures of disease resistance in endangered staghorn corals.</title>
        <authorList>
            <person name="Vollmer S.V."/>
            <person name="Selwyn J.D."/>
            <person name="Despard B.A."/>
            <person name="Roesel C.L."/>
        </authorList>
    </citation>
    <scope>NUCLEOTIDE SEQUENCE</scope>
    <source>
        <strain evidence="14">K2</strain>
    </source>
</reference>
<evidence type="ECO:0000256" key="1">
    <source>
        <dbReference type="ARBA" id="ARBA00001971"/>
    </source>
</evidence>
<reference evidence="14" key="1">
    <citation type="journal article" date="2023" name="G3 (Bethesda)">
        <title>Whole genome assembly and annotation of the endangered Caribbean coral Acropora cervicornis.</title>
        <authorList>
            <person name="Selwyn J.D."/>
            <person name="Vollmer S.V."/>
        </authorList>
    </citation>
    <scope>NUCLEOTIDE SEQUENCE</scope>
    <source>
        <strain evidence="14">K2</strain>
    </source>
</reference>
<feature type="binding site" description="axial binding residue" evidence="13">
    <location>
        <position position="392"/>
    </location>
    <ligand>
        <name>heme</name>
        <dbReference type="ChEBI" id="CHEBI:30413"/>
    </ligand>
    <ligandPart>
        <name>Fe</name>
        <dbReference type="ChEBI" id="CHEBI:18248"/>
    </ligandPart>
</feature>
<evidence type="ECO:0000313" key="15">
    <source>
        <dbReference type="Proteomes" id="UP001249851"/>
    </source>
</evidence>
<evidence type="ECO:0000256" key="12">
    <source>
        <dbReference type="ARBA" id="ARBA00023136"/>
    </source>
</evidence>
<keyword evidence="5 13" id="KW-0349">Heme</keyword>
<dbReference type="Pfam" id="PF00067">
    <property type="entry name" value="p450"/>
    <property type="match status" value="1"/>
</dbReference>
<keyword evidence="10 13" id="KW-0408">Iron</keyword>
<dbReference type="SUPFAM" id="SSF48264">
    <property type="entry name" value="Cytochrome P450"/>
    <property type="match status" value="1"/>
</dbReference>
<evidence type="ECO:0000256" key="13">
    <source>
        <dbReference type="PIRSR" id="PIRSR602401-1"/>
    </source>
</evidence>
<keyword evidence="7" id="KW-0256">Endoplasmic reticulum</keyword>
<dbReference type="GO" id="GO:0042446">
    <property type="term" value="P:hormone biosynthetic process"/>
    <property type="evidence" value="ECO:0007669"/>
    <property type="project" value="TreeGrafter"/>
</dbReference>
<dbReference type="Gene3D" id="1.10.630.10">
    <property type="entry name" value="Cytochrome P450"/>
    <property type="match status" value="1"/>
</dbReference>
<dbReference type="GO" id="GO:0005789">
    <property type="term" value="C:endoplasmic reticulum membrane"/>
    <property type="evidence" value="ECO:0007669"/>
    <property type="project" value="UniProtKB-SubCell"/>
</dbReference>
<evidence type="ECO:0000256" key="4">
    <source>
        <dbReference type="ARBA" id="ARBA00010617"/>
    </source>
</evidence>
<comment type="similarity">
    <text evidence="4">Belongs to the cytochrome P450 family.</text>
</comment>
<keyword evidence="12" id="KW-0472">Membrane</keyword>
<comment type="subcellular location">
    <subcellularLocation>
        <location evidence="3">Endoplasmic reticulum membrane</location>
        <topology evidence="3">Peripheral membrane protein</topology>
    </subcellularLocation>
    <subcellularLocation>
        <location evidence="2">Microsome membrane</location>
        <topology evidence="2">Peripheral membrane protein</topology>
    </subcellularLocation>
</comment>
<dbReference type="PRINTS" id="PR00463">
    <property type="entry name" value="EP450I"/>
</dbReference>
<keyword evidence="6 13" id="KW-0479">Metal-binding</keyword>
<evidence type="ECO:0000256" key="7">
    <source>
        <dbReference type="ARBA" id="ARBA00022824"/>
    </source>
</evidence>
<evidence type="ECO:0000313" key="14">
    <source>
        <dbReference type="EMBL" id="KAK2567752.1"/>
    </source>
</evidence>
<dbReference type="EMBL" id="JARQWQ010000013">
    <property type="protein sequence ID" value="KAK2567752.1"/>
    <property type="molecule type" value="Genomic_DNA"/>
</dbReference>
<evidence type="ECO:0000256" key="10">
    <source>
        <dbReference type="ARBA" id="ARBA00023004"/>
    </source>
</evidence>
<dbReference type="GO" id="GO:0004508">
    <property type="term" value="F:steroid 17-alpha-monooxygenase activity"/>
    <property type="evidence" value="ECO:0007669"/>
    <property type="project" value="TreeGrafter"/>
</dbReference>
<keyword evidence="15" id="KW-1185">Reference proteome</keyword>
<comment type="cofactor">
    <cofactor evidence="1 13">
        <name>heme</name>
        <dbReference type="ChEBI" id="CHEBI:30413"/>
    </cofactor>
</comment>
<dbReference type="AlphaFoldDB" id="A0AAD9VBA5"/>
<evidence type="ECO:0000256" key="5">
    <source>
        <dbReference type="ARBA" id="ARBA00022617"/>
    </source>
</evidence>
<dbReference type="PANTHER" id="PTHR24289:SF1">
    <property type="entry name" value="STEROID 17-ALPHA-HYDROXYLASE_17,20 LYASE"/>
    <property type="match status" value="1"/>
</dbReference>
<dbReference type="PANTHER" id="PTHR24289">
    <property type="entry name" value="STEROID 17-ALPHA-HYDROXYLASE/17,20 LYASE"/>
    <property type="match status" value="1"/>
</dbReference>
<name>A0AAD9VBA5_ACRCE</name>
<proteinExistence type="inferred from homology"/>
<dbReference type="InterPro" id="IPR001128">
    <property type="entry name" value="Cyt_P450"/>
</dbReference>
<comment type="caution">
    <text evidence="14">The sequence shown here is derived from an EMBL/GenBank/DDBJ whole genome shotgun (WGS) entry which is preliminary data.</text>
</comment>
<dbReference type="GO" id="GO:0020037">
    <property type="term" value="F:heme binding"/>
    <property type="evidence" value="ECO:0007669"/>
    <property type="project" value="InterPro"/>
</dbReference>
<evidence type="ECO:0000256" key="2">
    <source>
        <dbReference type="ARBA" id="ARBA00004174"/>
    </source>
</evidence>
<gene>
    <name evidence="14" type="ORF">P5673_007618</name>
</gene>
<dbReference type="PRINTS" id="PR00385">
    <property type="entry name" value="P450"/>
</dbReference>
<accession>A0AAD9VBA5</accession>
<evidence type="ECO:0000256" key="6">
    <source>
        <dbReference type="ARBA" id="ARBA00022723"/>
    </source>
</evidence>
<dbReference type="FunFam" id="1.10.630.10:FF:000238">
    <property type="entry name" value="Cytochrome P450 2A6"/>
    <property type="match status" value="1"/>
</dbReference>
<dbReference type="InterPro" id="IPR002401">
    <property type="entry name" value="Cyt_P450_E_grp-I"/>
</dbReference>
<keyword evidence="11" id="KW-0503">Monooxygenase</keyword>
<evidence type="ECO:0000256" key="11">
    <source>
        <dbReference type="ARBA" id="ARBA00023033"/>
    </source>
</evidence>
<dbReference type="Proteomes" id="UP001249851">
    <property type="component" value="Unassembled WGS sequence"/>
</dbReference>
<dbReference type="GO" id="GO:0005506">
    <property type="term" value="F:iron ion binding"/>
    <property type="evidence" value="ECO:0007669"/>
    <property type="project" value="InterPro"/>
</dbReference>
<sequence length="446" mass="51298">MAKKYGGVFSIRRGREIIIVVSNVSAANEALRKKGSDFAGRPYSCVLELISKERNGVNCSDRNIDHKNKNDLLHRITKMGLHYKSEINSCFLLEEKVRKEVDSLVQRFQEATREPFDPSYKIHLAVVNSFCSILFGKNYKINDPEFYDMVDLNNRLRRIYNTSETLDKFPFLQYFPIDLMNDIHEVVSFRDRFFKKNLQEHRDTFTPHNIRDFVNALLHANTVISEENSRMLPQQIITDGDLTMTMMDIFYAGVDPISGTLSRALAFLIYNPHVQAKLHRELDDVIGNNNIPSLIDRSRLPYLEAVIMETLRIASPKPLGVIHRAVVNSEINGFAVPKDSCVIFNWWAMHHDEHQWKNPNEFRPERFLNTNGKLIPLSSVSFLPFGSCTRGCLGQQLAIAQLFLFLSRLIHEFTFSTPTGNGQNGLQETSSVIQTPRPFRMLVTKR</sequence>
<keyword evidence="9" id="KW-0560">Oxidoreductase</keyword>
<organism evidence="14 15">
    <name type="scientific">Acropora cervicornis</name>
    <name type="common">Staghorn coral</name>
    <dbReference type="NCBI Taxonomy" id="6130"/>
    <lineage>
        <taxon>Eukaryota</taxon>
        <taxon>Metazoa</taxon>
        <taxon>Cnidaria</taxon>
        <taxon>Anthozoa</taxon>
        <taxon>Hexacorallia</taxon>
        <taxon>Scleractinia</taxon>
        <taxon>Astrocoeniina</taxon>
        <taxon>Acroporidae</taxon>
        <taxon>Acropora</taxon>
    </lineage>
</organism>
<protein>
    <submittedName>
        <fullName evidence="14">Steroid 17-alpha-hydroxylase/17</fullName>
    </submittedName>
</protein>
<dbReference type="InterPro" id="IPR036396">
    <property type="entry name" value="Cyt_P450_sf"/>
</dbReference>
<dbReference type="GO" id="GO:0042448">
    <property type="term" value="P:progesterone metabolic process"/>
    <property type="evidence" value="ECO:0007669"/>
    <property type="project" value="TreeGrafter"/>
</dbReference>